<dbReference type="EC" id="2.4.1.155" evidence="4"/>
<evidence type="ECO:0000256" key="12">
    <source>
        <dbReference type="ARBA" id="ARBA00023180"/>
    </source>
</evidence>
<evidence type="ECO:0000256" key="1">
    <source>
        <dbReference type="ARBA" id="ARBA00004323"/>
    </source>
</evidence>
<comment type="catalytic activity">
    <reaction evidence="13">
        <text>N(4)-{beta-D-GlcNAc-(1-&gt;2)-[beta-D-GlcNAc-(1-&gt;4)]-alpha-D-Man-(1-&gt;3)-[beta-D-GlcNAc-(1-&gt;2)-alpha-D-Man-(1-&gt;6)]-beta-D-Man-(1-&gt;4)-beta-D-GlcNAc-(1-&gt;4)-beta-D-GlcNAc}-L-asparaginyl-[protein] + UDP-N-acetyl-alpha-D-glucosamine = N(4)-{beta-D-GlcNAc-(1-&gt;2)-[beta-D-GlcNAc-(1-&gt;4)]-alpha-D-Man-(1-&gt;3)-[beta-D-GlcNAc-(1-&gt;2)-[beta-D-GlcNAc-(1-&gt;6)]-alpha-D-Man-(1-&gt;6)]-beta-D-Man-(1-&gt;4)-beta-D-GlcNAc-(1-&gt;4)-beta-D-GlcNAc}-L-asparaginyl-[protein] + UDP + H(+)</text>
        <dbReference type="Rhea" id="RHEA:16921"/>
        <dbReference type="Rhea" id="RHEA-COMP:14374"/>
        <dbReference type="Rhea" id="RHEA-COMP:14377"/>
        <dbReference type="ChEBI" id="CHEBI:15378"/>
        <dbReference type="ChEBI" id="CHEBI:57705"/>
        <dbReference type="ChEBI" id="CHEBI:58223"/>
        <dbReference type="ChEBI" id="CHEBI:139507"/>
        <dbReference type="ChEBI" id="CHEBI:139510"/>
        <dbReference type="EC" id="2.4.1.155"/>
    </reaction>
</comment>
<dbReference type="Proteomes" id="UP001497482">
    <property type="component" value="Chromosome 18"/>
</dbReference>
<evidence type="ECO:0000256" key="9">
    <source>
        <dbReference type="ARBA" id="ARBA00022989"/>
    </source>
</evidence>
<evidence type="ECO:0000313" key="15">
    <source>
        <dbReference type="EMBL" id="CAL1588951.1"/>
    </source>
</evidence>
<dbReference type="Pfam" id="PF15024">
    <property type="entry name" value="Glyco_transf_18"/>
    <property type="match status" value="1"/>
</dbReference>
<keyword evidence="12" id="KW-0325">Glycoprotein</keyword>
<evidence type="ECO:0000256" key="5">
    <source>
        <dbReference type="ARBA" id="ARBA00022676"/>
    </source>
</evidence>
<dbReference type="EMBL" id="OZ035840">
    <property type="protein sequence ID" value="CAL1588951.1"/>
    <property type="molecule type" value="Genomic_DNA"/>
</dbReference>
<dbReference type="GO" id="GO:0006487">
    <property type="term" value="P:protein N-linked glycosylation"/>
    <property type="evidence" value="ECO:0007669"/>
    <property type="project" value="TreeGrafter"/>
</dbReference>
<dbReference type="PANTHER" id="PTHR15075:SF6">
    <property type="entry name" value="ALPHA-1,6-MANNOSYLGLYCOPROTEIN 6-BETA-N-ACETYLGLUCOSAMINYLTRANSFERASE B"/>
    <property type="match status" value="1"/>
</dbReference>
<keyword evidence="16" id="KW-1185">Reference proteome</keyword>
<keyword evidence="6" id="KW-0808">Transferase</keyword>
<dbReference type="GO" id="GO:0000139">
    <property type="term" value="C:Golgi membrane"/>
    <property type="evidence" value="ECO:0007669"/>
    <property type="project" value="UniProtKB-SubCell"/>
</dbReference>
<dbReference type="InterPro" id="IPR052105">
    <property type="entry name" value="MGAT5_Glycosyltransferase"/>
</dbReference>
<dbReference type="AlphaFoldDB" id="A0AAV2KIS8"/>
<evidence type="ECO:0000256" key="10">
    <source>
        <dbReference type="ARBA" id="ARBA00023034"/>
    </source>
</evidence>
<accession>A0AAV2KIS8</accession>
<dbReference type="InterPro" id="IPR026116">
    <property type="entry name" value="GT18_cat"/>
</dbReference>
<comment type="pathway">
    <text evidence="2">Protein modification; protein glycosylation.</text>
</comment>
<keyword evidence="7" id="KW-0812">Transmembrane</keyword>
<comment type="subcellular location">
    <subcellularLocation>
        <location evidence="1">Golgi apparatus membrane</location>
        <topology evidence="1">Single-pass type II membrane protein</topology>
    </subcellularLocation>
</comment>
<feature type="domain" description="Glycosyltransferase family 18 catalytic" evidence="14">
    <location>
        <begin position="161"/>
        <end position="262"/>
    </location>
</feature>
<evidence type="ECO:0000256" key="7">
    <source>
        <dbReference type="ARBA" id="ARBA00022692"/>
    </source>
</evidence>
<evidence type="ECO:0000256" key="2">
    <source>
        <dbReference type="ARBA" id="ARBA00004922"/>
    </source>
</evidence>
<keyword evidence="5" id="KW-0328">Glycosyltransferase</keyword>
<protein>
    <recommendedName>
        <fullName evidence="4">alpha-1,6-mannosyl-glycoprotein 6-beta-N-acetylglucosaminyltransferase</fullName>
        <ecNumber evidence="4">2.4.1.155</ecNumber>
    </recommendedName>
</protein>
<proteinExistence type="inferred from homology"/>
<organism evidence="15 16">
    <name type="scientific">Knipowitschia caucasica</name>
    <name type="common">Caucasian dwarf goby</name>
    <name type="synonym">Pomatoschistus caucasicus</name>
    <dbReference type="NCBI Taxonomy" id="637954"/>
    <lineage>
        <taxon>Eukaryota</taxon>
        <taxon>Metazoa</taxon>
        <taxon>Chordata</taxon>
        <taxon>Craniata</taxon>
        <taxon>Vertebrata</taxon>
        <taxon>Euteleostomi</taxon>
        <taxon>Actinopterygii</taxon>
        <taxon>Neopterygii</taxon>
        <taxon>Teleostei</taxon>
        <taxon>Neoteleostei</taxon>
        <taxon>Acanthomorphata</taxon>
        <taxon>Gobiaria</taxon>
        <taxon>Gobiiformes</taxon>
        <taxon>Gobioidei</taxon>
        <taxon>Gobiidae</taxon>
        <taxon>Gobiinae</taxon>
        <taxon>Knipowitschia</taxon>
    </lineage>
</organism>
<name>A0AAV2KIS8_KNICA</name>
<evidence type="ECO:0000256" key="3">
    <source>
        <dbReference type="ARBA" id="ARBA00007477"/>
    </source>
</evidence>
<evidence type="ECO:0000256" key="8">
    <source>
        <dbReference type="ARBA" id="ARBA00022968"/>
    </source>
</evidence>
<gene>
    <name evidence="15" type="ORF">KC01_LOCUS18653</name>
</gene>
<evidence type="ECO:0000256" key="13">
    <source>
        <dbReference type="ARBA" id="ARBA00048243"/>
    </source>
</evidence>
<evidence type="ECO:0000256" key="4">
    <source>
        <dbReference type="ARBA" id="ARBA00012671"/>
    </source>
</evidence>
<evidence type="ECO:0000313" key="16">
    <source>
        <dbReference type="Proteomes" id="UP001497482"/>
    </source>
</evidence>
<keyword evidence="8" id="KW-0735">Signal-anchor</keyword>
<sequence>MKLFKFADDTTLIGLISNNDESAYRRKVDRLVSWCSDVAALESREGLKKITDMLEVISKKMDILTKLGNSTDTAHRLEELSAALDRMQPMGPMVERIQALALNMSQTAVKVEQILQQRSAVVSSRDVDAPSRHCEIPKDPHFPECSSKIDWMRARWTSDPCYAYYGVDGSDCSFLIYLSEVEWFCPPQPGRNQSILPPSEPPPKQKAEFQFDVGPLLEQVGTRKESLNFMKRRIRMLAAQWASASRRLHDKLRKHWRARKRVY</sequence>
<dbReference type="GO" id="GO:0030144">
    <property type="term" value="F:alpha-1,6-mannosylglycoprotein 6-beta-N-acetylglucosaminyltransferase activity"/>
    <property type="evidence" value="ECO:0007669"/>
    <property type="project" value="UniProtKB-EC"/>
</dbReference>
<evidence type="ECO:0000256" key="11">
    <source>
        <dbReference type="ARBA" id="ARBA00023136"/>
    </source>
</evidence>
<reference evidence="15 16" key="1">
    <citation type="submission" date="2024-04" db="EMBL/GenBank/DDBJ databases">
        <authorList>
            <person name="Waldvogel A.-M."/>
            <person name="Schoenle A."/>
        </authorList>
    </citation>
    <scope>NUCLEOTIDE SEQUENCE [LARGE SCALE GENOMIC DNA]</scope>
</reference>
<dbReference type="PANTHER" id="PTHR15075">
    <property type="entry name" value="ALPHA-MANNOSIDE BETA-1,6-N-ACETYLGLUCOSAMINYLTRANSFERASE"/>
    <property type="match status" value="1"/>
</dbReference>
<evidence type="ECO:0000256" key="6">
    <source>
        <dbReference type="ARBA" id="ARBA00022679"/>
    </source>
</evidence>
<comment type="similarity">
    <text evidence="3">Belongs to the glycosyltransferase 18 family.</text>
</comment>
<keyword evidence="11" id="KW-0472">Membrane</keyword>
<evidence type="ECO:0000259" key="14">
    <source>
        <dbReference type="Pfam" id="PF15024"/>
    </source>
</evidence>
<keyword evidence="10" id="KW-0333">Golgi apparatus</keyword>
<keyword evidence="9" id="KW-1133">Transmembrane helix</keyword>